<evidence type="ECO:0000313" key="3">
    <source>
        <dbReference type="Proteomes" id="UP000663852"/>
    </source>
</evidence>
<evidence type="ECO:0008006" key="4">
    <source>
        <dbReference type="Google" id="ProtNLM"/>
    </source>
</evidence>
<protein>
    <recommendedName>
        <fullName evidence="4">B box-type domain-containing protein</fullName>
    </recommendedName>
</protein>
<gene>
    <name evidence="2" type="ORF">EDS130_LOCUS12675</name>
</gene>
<comment type="caution">
    <text evidence="2">The sequence shown here is derived from an EMBL/GenBank/DDBJ whole genome shotgun (WGS) entry which is preliminary data.</text>
</comment>
<organism evidence="2 3">
    <name type="scientific">Adineta ricciae</name>
    <name type="common">Rotifer</name>
    <dbReference type="NCBI Taxonomy" id="249248"/>
    <lineage>
        <taxon>Eukaryota</taxon>
        <taxon>Metazoa</taxon>
        <taxon>Spiralia</taxon>
        <taxon>Gnathifera</taxon>
        <taxon>Rotifera</taxon>
        <taxon>Eurotatoria</taxon>
        <taxon>Bdelloidea</taxon>
        <taxon>Adinetida</taxon>
        <taxon>Adinetidae</taxon>
        <taxon>Adineta</taxon>
    </lineage>
</organism>
<dbReference type="OrthoDB" id="10027082at2759"/>
<dbReference type="Proteomes" id="UP000663852">
    <property type="component" value="Unassembled WGS sequence"/>
</dbReference>
<dbReference type="AlphaFoldDB" id="A0A814DM13"/>
<reference evidence="2" key="1">
    <citation type="submission" date="2021-02" db="EMBL/GenBank/DDBJ databases">
        <authorList>
            <person name="Nowell W R."/>
        </authorList>
    </citation>
    <scope>NUCLEOTIDE SEQUENCE</scope>
</reference>
<evidence type="ECO:0000313" key="2">
    <source>
        <dbReference type="EMBL" id="CAF0957555.1"/>
    </source>
</evidence>
<feature type="transmembrane region" description="Helical" evidence="1">
    <location>
        <begin position="25"/>
        <end position="43"/>
    </location>
</feature>
<keyword evidence="1" id="KW-0812">Transmembrane</keyword>
<keyword evidence="1" id="KW-0472">Membrane</keyword>
<keyword evidence="1" id="KW-1133">Transmembrane helix</keyword>
<dbReference type="EMBL" id="CAJNOJ010000048">
    <property type="protein sequence ID" value="CAF0957555.1"/>
    <property type="molecule type" value="Genomic_DNA"/>
</dbReference>
<name>A0A814DM13_ADIRI</name>
<proteinExistence type="predicted"/>
<sequence>MNDSGSLKSNRILWKRRTLSAIQHFIHRLYYLILFLCLYRCYYTMTARSMSSTAKTNCRQCAPKPVTAITSCKGCSEDFCRKHFNEHRDQLSNQLHAVINQHDNILQGLQQQAASGTNTSRSQRANQLLQQVEQWKTNAIQQVMRVAKDATDNIERLFNTEIQLQELRERTRIITKELRHQEESDSFVETDIQRWTKQLEEIKIDATRPLPSEIQPPRMEFQSIPWDSIIKIHSAPPCTQTTNQAQATPTIFKPPHHLLHYYK</sequence>
<accession>A0A814DM13</accession>
<evidence type="ECO:0000256" key="1">
    <source>
        <dbReference type="SAM" id="Phobius"/>
    </source>
</evidence>